<organism evidence="6 7">
    <name type="scientific">Rhizobium setariae</name>
    <dbReference type="NCBI Taxonomy" id="2801340"/>
    <lineage>
        <taxon>Bacteria</taxon>
        <taxon>Pseudomonadati</taxon>
        <taxon>Pseudomonadota</taxon>
        <taxon>Alphaproteobacteria</taxon>
        <taxon>Hyphomicrobiales</taxon>
        <taxon>Rhizobiaceae</taxon>
        <taxon>Rhizobium/Agrobacterium group</taxon>
        <taxon>Rhizobium</taxon>
    </lineage>
</organism>
<reference evidence="6" key="1">
    <citation type="submission" date="2021-01" db="EMBL/GenBank/DDBJ databases">
        <title>Rhizobium sp. strain KVB221 16S ribosomal RNA gene Genome sequencing and assembly.</title>
        <authorList>
            <person name="Kang M."/>
        </authorList>
    </citation>
    <scope>NUCLEOTIDE SEQUENCE</scope>
    <source>
        <strain evidence="6">KVB221</strain>
    </source>
</reference>
<dbReference type="InterPro" id="IPR019912">
    <property type="entry name" value="FMN_Rdtase_MsuE-like"/>
</dbReference>
<dbReference type="EMBL" id="JAEQNC010000027">
    <property type="protein sequence ID" value="MBL0375503.1"/>
    <property type="molecule type" value="Genomic_DNA"/>
</dbReference>
<proteinExistence type="inferred from homology"/>
<evidence type="ECO:0000313" key="6">
    <source>
        <dbReference type="EMBL" id="MBL0375503.1"/>
    </source>
</evidence>
<accession>A0A937CRH7</accession>
<dbReference type="NCBIfam" id="TIGR03566">
    <property type="entry name" value="FMN_reduc_MsuE"/>
    <property type="match status" value="1"/>
</dbReference>
<evidence type="ECO:0000256" key="3">
    <source>
        <dbReference type="ARBA" id="ARBA00022643"/>
    </source>
</evidence>
<dbReference type="InterPro" id="IPR029039">
    <property type="entry name" value="Flavoprotein-like_sf"/>
</dbReference>
<dbReference type="Gene3D" id="3.40.50.360">
    <property type="match status" value="1"/>
</dbReference>
<keyword evidence="2" id="KW-0285">Flavoprotein</keyword>
<dbReference type="AlphaFoldDB" id="A0A937CRH7"/>
<keyword evidence="7" id="KW-1185">Reference proteome</keyword>
<dbReference type="SUPFAM" id="SSF52218">
    <property type="entry name" value="Flavoproteins"/>
    <property type="match status" value="1"/>
</dbReference>
<dbReference type="PANTHER" id="PTHR43408:SF2">
    <property type="entry name" value="FMN REDUCTASE (NADPH)"/>
    <property type="match status" value="1"/>
</dbReference>
<feature type="domain" description="NADPH-dependent FMN reductase-like" evidence="5">
    <location>
        <begin position="5"/>
        <end position="149"/>
    </location>
</feature>
<dbReference type="Pfam" id="PF03358">
    <property type="entry name" value="FMN_red"/>
    <property type="match status" value="1"/>
</dbReference>
<dbReference type="RefSeq" id="WP_201664046.1">
    <property type="nucleotide sequence ID" value="NZ_JAEQNC010000027.1"/>
</dbReference>
<dbReference type="PANTHER" id="PTHR43408">
    <property type="entry name" value="FMN REDUCTASE (NADPH)"/>
    <property type="match status" value="1"/>
</dbReference>
<evidence type="ECO:0000256" key="1">
    <source>
        <dbReference type="ARBA" id="ARBA00005990"/>
    </source>
</evidence>
<protein>
    <submittedName>
        <fullName evidence="6">FMN reductase</fullName>
    </submittedName>
</protein>
<dbReference type="GO" id="GO:0016491">
    <property type="term" value="F:oxidoreductase activity"/>
    <property type="evidence" value="ECO:0007669"/>
    <property type="project" value="UniProtKB-KW"/>
</dbReference>
<dbReference type="Proteomes" id="UP000633219">
    <property type="component" value="Unassembled WGS sequence"/>
</dbReference>
<comment type="caution">
    <text evidence="6">The sequence shown here is derived from an EMBL/GenBank/DDBJ whole genome shotgun (WGS) entry which is preliminary data.</text>
</comment>
<evidence type="ECO:0000256" key="4">
    <source>
        <dbReference type="ARBA" id="ARBA00023002"/>
    </source>
</evidence>
<evidence type="ECO:0000313" key="7">
    <source>
        <dbReference type="Proteomes" id="UP000633219"/>
    </source>
</evidence>
<sequence>MEAVRIVGISGNVKAPSRTSSLVRSILGSIEATLGIKTRHIDLVYAAPVLFKALRADQLDDEGKEIVSAVEAADILVVGSPVYRASYTGALKHLFDLVHFESLVGKPVILAATGGSPLHGLVTEHQLRPLFGFFKALTLPTAIYALESDFDAYAVKNPEIAKRIEAAVRELDAIVPATPGLITRPALEGPVGQTRLRA</sequence>
<name>A0A937CRH7_9HYPH</name>
<evidence type="ECO:0000259" key="5">
    <source>
        <dbReference type="Pfam" id="PF03358"/>
    </source>
</evidence>
<dbReference type="InterPro" id="IPR005025">
    <property type="entry name" value="FMN_Rdtase-like_dom"/>
</dbReference>
<keyword evidence="4" id="KW-0560">Oxidoreductase</keyword>
<dbReference type="InterPro" id="IPR051814">
    <property type="entry name" value="NAD(P)H-dep_FMN_reductase"/>
</dbReference>
<keyword evidence="3" id="KW-0288">FMN</keyword>
<comment type="similarity">
    <text evidence="1">Belongs to the SsuE family.</text>
</comment>
<gene>
    <name evidence="6" type="primary">msuE</name>
    <name evidence="6" type="ORF">JJB09_26195</name>
</gene>
<evidence type="ECO:0000256" key="2">
    <source>
        <dbReference type="ARBA" id="ARBA00022630"/>
    </source>
</evidence>